<dbReference type="SUPFAM" id="SSF50814">
    <property type="entry name" value="Lipocalins"/>
    <property type="match status" value="1"/>
</dbReference>
<dbReference type="PANTHER" id="PTHR10658:SF11">
    <property type="entry name" value="VIBRATOR, ISOFORM B"/>
    <property type="match status" value="1"/>
</dbReference>
<dbReference type="GO" id="GO:0005737">
    <property type="term" value="C:cytoplasm"/>
    <property type="evidence" value="ECO:0007669"/>
    <property type="project" value="TreeGrafter"/>
</dbReference>
<dbReference type="Gene3D" id="2.40.128.20">
    <property type="match status" value="1"/>
</dbReference>
<dbReference type="GO" id="GO:0031210">
    <property type="term" value="F:phosphatidylcholine binding"/>
    <property type="evidence" value="ECO:0007669"/>
    <property type="project" value="TreeGrafter"/>
</dbReference>
<dbReference type="GO" id="GO:0008525">
    <property type="term" value="F:phosphatidylcholine transporter activity"/>
    <property type="evidence" value="ECO:0007669"/>
    <property type="project" value="TreeGrafter"/>
</dbReference>
<dbReference type="GO" id="GO:0008526">
    <property type="term" value="F:phosphatidylinositol transfer activity"/>
    <property type="evidence" value="ECO:0007669"/>
    <property type="project" value="TreeGrafter"/>
</dbReference>
<dbReference type="PANTHER" id="PTHR10658">
    <property type="entry name" value="PHOSPHATIDYLINOSITOL TRANSFER PROTEIN"/>
    <property type="match status" value="1"/>
</dbReference>
<dbReference type="SUPFAM" id="SSF55961">
    <property type="entry name" value="Bet v1-like"/>
    <property type="match status" value="1"/>
</dbReference>
<feature type="region of interest" description="Disordered" evidence="2">
    <location>
        <begin position="271"/>
        <end position="318"/>
    </location>
</feature>
<proteinExistence type="predicted"/>
<dbReference type="WBParaSite" id="scf7180000423068.g10160">
    <property type="protein sequence ID" value="scf7180000423068.g10160"/>
    <property type="gene ID" value="scf7180000423068.g10160"/>
</dbReference>
<dbReference type="InterPro" id="IPR001666">
    <property type="entry name" value="PI_transfer"/>
</dbReference>
<evidence type="ECO:0000259" key="3">
    <source>
        <dbReference type="PROSITE" id="PS51670"/>
    </source>
</evidence>
<feature type="compositionally biased region" description="Low complexity" evidence="2">
    <location>
        <begin position="286"/>
        <end position="310"/>
    </location>
</feature>
<evidence type="ECO:0000313" key="4">
    <source>
        <dbReference type="Proteomes" id="UP000887560"/>
    </source>
</evidence>
<dbReference type="InterPro" id="IPR012674">
    <property type="entry name" value="Calycin"/>
</dbReference>
<dbReference type="Proteomes" id="UP000887560">
    <property type="component" value="Unplaced"/>
</dbReference>
<dbReference type="CDD" id="cd07828">
    <property type="entry name" value="lipocalin_heme-bd-THAP4-like"/>
    <property type="match status" value="1"/>
</dbReference>
<dbReference type="InterPro" id="IPR014878">
    <property type="entry name" value="THAP4-like_heme-bd"/>
</dbReference>
<dbReference type="InterPro" id="IPR055261">
    <property type="entry name" value="PI_transfer_N"/>
</dbReference>
<organism evidence="4 5">
    <name type="scientific">Meloidogyne floridensis</name>
    <dbReference type="NCBI Taxonomy" id="298350"/>
    <lineage>
        <taxon>Eukaryota</taxon>
        <taxon>Metazoa</taxon>
        <taxon>Ecdysozoa</taxon>
        <taxon>Nematoda</taxon>
        <taxon>Chromadorea</taxon>
        <taxon>Rhabditida</taxon>
        <taxon>Tylenchina</taxon>
        <taxon>Tylenchomorpha</taxon>
        <taxon>Tylenchoidea</taxon>
        <taxon>Meloidogynidae</taxon>
        <taxon>Meloidogyninae</taxon>
        <taxon>Meloidogyne</taxon>
    </lineage>
</organism>
<name>A0A915P0I2_9BILA</name>
<dbReference type="GO" id="GO:0035091">
    <property type="term" value="F:phosphatidylinositol binding"/>
    <property type="evidence" value="ECO:0007669"/>
    <property type="project" value="TreeGrafter"/>
</dbReference>
<feature type="domain" description="ShKT" evidence="3">
    <location>
        <begin position="320"/>
        <end position="355"/>
    </location>
</feature>
<sequence>MLVREYRIVMPMTTAEFQIGRAFAYMETARKQTHKGEGVEIVQDDPFDNILLCHGRYNEGQFTHKIYHLRSKIPSFVRPFVPNGLTRIHEHSWNSFPYLLTELYAPEWDENREKFSIRFETLCLGDNRGKDENALGLDRDMLRRREVVKMNVGEDNTNFRSKRAKRGPLVGNWQEKCKPCMCVYKVVTVNVRTHFPGAEKLVELEHRKINFKFHQQIFTSIDNWFGLTWDEVREQEVQLRTELDTQRAASMVTASSLKAFSKSTTSLATIPPSDEVVKPRTWSRPTTTTTSTTTTTTTTTSTTTTTTTTTMTPRPRPQRCRDKDMNCALWVAHQPNRCEEDLEMLPFCRLSCRICGNNTLEFPDIEEKYDLRKTPPSLHKLAFLIGRWRSDFGGKADFPTIPKFTYGEELDFSLSTVMKMPVLNYSAFAWDNSEHNLTELHSENGFIAGSPNTSLISMNTVMSNGFVTIEEGEEKDKSIRFELQRIGRIKFSRDLPVRRVSYLN</sequence>
<evidence type="ECO:0000256" key="1">
    <source>
        <dbReference type="PROSITE-ProRule" id="PRU01005"/>
    </source>
</evidence>
<dbReference type="InterPro" id="IPR023393">
    <property type="entry name" value="START-like_dom_sf"/>
</dbReference>
<keyword evidence="4" id="KW-1185">Reference proteome</keyword>
<dbReference type="Pfam" id="PF02121">
    <property type="entry name" value="IP_trans"/>
    <property type="match status" value="1"/>
</dbReference>
<dbReference type="InterPro" id="IPR003582">
    <property type="entry name" value="ShKT_dom"/>
</dbReference>
<protein>
    <submittedName>
        <fullName evidence="5">ShKT domain-containing protein</fullName>
    </submittedName>
</protein>
<reference evidence="5" key="1">
    <citation type="submission" date="2022-11" db="UniProtKB">
        <authorList>
            <consortium name="WormBaseParasite"/>
        </authorList>
    </citation>
    <scope>IDENTIFICATION</scope>
</reference>
<dbReference type="AlphaFoldDB" id="A0A915P0I2"/>
<dbReference type="Gene3D" id="3.30.530.20">
    <property type="match status" value="1"/>
</dbReference>
<evidence type="ECO:0000313" key="5">
    <source>
        <dbReference type="WBParaSite" id="scf7180000423068.g10160"/>
    </source>
</evidence>
<comment type="caution">
    <text evidence="1">Lacks conserved residue(s) required for the propagation of feature annotation.</text>
</comment>
<dbReference type="PROSITE" id="PS51670">
    <property type="entry name" value="SHKT"/>
    <property type="match status" value="1"/>
</dbReference>
<evidence type="ECO:0000256" key="2">
    <source>
        <dbReference type="SAM" id="MobiDB-lite"/>
    </source>
</evidence>
<accession>A0A915P0I2</accession>
<dbReference type="Pfam" id="PF08768">
    <property type="entry name" value="THAP4_heme-bd"/>
    <property type="match status" value="1"/>
</dbReference>